<dbReference type="InterPro" id="IPR028098">
    <property type="entry name" value="Glyco_trans_4-like_N"/>
</dbReference>
<dbReference type="Pfam" id="PF00534">
    <property type="entry name" value="Glycos_transf_1"/>
    <property type="match status" value="1"/>
</dbReference>
<evidence type="ECO:0000313" key="5">
    <source>
        <dbReference type="Proteomes" id="UP000198752"/>
    </source>
</evidence>
<dbReference type="PANTHER" id="PTHR46401:SF2">
    <property type="entry name" value="GLYCOSYLTRANSFERASE WBBK-RELATED"/>
    <property type="match status" value="1"/>
</dbReference>
<evidence type="ECO:0000313" key="4">
    <source>
        <dbReference type="EMBL" id="SFG96271.1"/>
    </source>
</evidence>
<accession>A0A1I2W9T5</accession>
<evidence type="ECO:0000259" key="3">
    <source>
        <dbReference type="Pfam" id="PF13439"/>
    </source>
</evidence>
<evidence type="ECO:0000259" key="2">
    <source>
        <dbReference type="Pfam" id="PF00534"/>
    </source>
</evidence>
<sequence>MFNATVWMNPKVNKDNKYNELLSNAIEREGIRVKDFSKNNIWKIKSKDIVHFHWIAGYYQSNNRISMLIRSLKLLLFLNLLRLRGIKIVWTVHNVYPHEYKWKNIEKIIRKMFIQKCNKLFVASVSIKQTVIDEFKVNPSKIEVILHGHYKNAYPIQNVDYRRKYSIPSDKIVFLFVGAIREYKNVSQLLEAFTKLDRPNVHLIIAGKVFDDMRLIAETFPKRNDITYDLRFIPDNELADLINISEYIVLPYKNITTSGTAILSVSLRKKIIVPDTSFMKEYFSSDVSIMYDEDNLEGLFNALKKCSLQKSENAISEKAYISFLQKLDWKVIGKRMKKIYSEI</sequence>
<dbReference type="SUPFAM" id="SSF53756">
    <property type="entry name" value="UDP-Glycosyltransferase/glycogen phosphorylase"/>
    <property type="match status" value="1"/>
</dbReference>
<keyword evidence="5" id="KW-1185">Reference proteome</keyword>
<organism evidence="4 5">
    <name type="scientific">Sporolactobacillus nakayamae</name>
    <dbReference type="NCBI Taxonomy" id="269670"/>
    <lineage>
        <taxon>Bacteria</taxon>
        <taxon>Bacillati</taxon>
        <taxon>Bacillota</taxon>
        <taxon>Bacilli</taxon>
        <taxon>Bacillales</taxon>
        <taxon>Sporolactobacillaceae</taxon>
        <taxon>Sporolactobacillus</taxon>
    </lineage>
</organism>
<dbReference type="Gene3D" id="3.40.50.2000">
    <property type="entry name" value="Glycogen Phosphorylase B"/>
    <property type="match status" value="2"/>
</dbReference>
<keyword evidence="1 4" id="KW-0808">Transferase</keyword>
<proteinExistence type="predicted"/>
<dbReference type="GO" id="GO:0016757">
    <property type="term" value="F:glycosyltransferase activity"/>
    <property type="evidence" value="ECO:0007669"/>
    <property type="project" value="InterPro"/>
</dbReference>
<dbReference type="Proteomes" id="UP000198752">
    <property type="component" value="Unassembled WGS sequence"/>
</dbReference>
<dbReference type="InterPro" id="IPR001296">
    <property type="entry name" value="Glyco_trans_1"/>
</dbReference>
<dbReference type="Pfam" id="PF13439">
    <property type="entry name" value="Glyco_transf_4"/>
    <property type="match status" value="1"/>
</dbReference>
<gene>
    <name evidence="4" type="ORF">SAMN02982927_03396</name>
</gene>
<feature type="domain" description="Glycosyltransferase subfamily 4-like N-terminal" evidence="3">
    <location>
        <begin position="78"/>
        <end position="148"/>
    </location>
</feature>
<feature type="domain" description="Glycosyl transferase family 1" evidence="2">
    <location>
        <begin position="161"/>
        <end position="318"/>
    </location>
</feature>
<dbReference type="OrthoDB" id="9790710at2"/>
<reference evidence="5" key="1">
    <citation type="submission" date="2016-10" db="EMBL/GenBank/DDBJ databases">
        <authorList>
            <person name="Varghese N."/>
            <person name="Submissions S."/>
        </authorList>
    </citation>
    <scope>NUCLEOTIDE SEQUENCE [LARGE SCALE GENOMIC DNA]</scope>
    <source>
        <strain evidence="5">ATCC 700379</strain>
    </source>
</reference>
<dbReference type="EMBL" id="FOOY01000035">
    <property type="protein sequence ID" value="SFG96271.1"/>
    <property type="molecule type" value="Genomic_DNA"/>
</dbReference>
<dbReference type="RefSeq" id="WP_093674722.1">
    <property type="nucleotide sequence ID" value="NZ_FOOY01000035.1"/>
</dbReference>
<dbReference type="PANTHER" id="PTHR46401">
    <property type="entry name" value="GLYCOSYLTRANSFERASE WBBK-RELATED"/>
    <property type="match status" value="1"/>
</dbReference>
<dbReference type="STRING" id="269670.SAMN02982927_03396"/>
<dbReference type="GO" id="GO:0009103">
    <property type="term" value="P:lipopolysaccharide biosynthetic process"/>
    <property type="evidence" value="ECO:0007669"/>
    <property type="project" value="TreeGrafter"/>
</dbReference>
<dbReference type="AlphaFoldDB" id="A0A1I2W9T5"/>
<protein>
    <submittedName>
        <fullName evidence="4">Glycosyltransferase involved in cell wall bisynthesis</fullName>
    </submittedName>
</protein>
<evidence type="ECO:0000256" key="1">
    <source>
        <dbReference type="ARBA" id="ARBA00022679"/>
    </source>
</evidence>
<name>A0A1I2W9T5_9BACL</name>